<organism evidence="1 2">
    <name type="scientific">Exophiala sideris</name>
    <dbReference type="NCBI Taxonomy" id="1016849"/>
    <lineage>
        <taxon>Eukaryota</taxon>
        <taxon>Fungi</taxon>
        <taxon>Dikarya</taxon>
        <taxon>Ascomycota</taxon>
        <taxon>Pezizomycotina</taxon>
        <taxon>Eurotiomycetes</taxon>
        <taxon>Chaetothyriomycetidae</taxon>
        <taxon>Chaetothyriales</taxon>
        <taxon>Herpotrichiellaceae</taxon>
        <taxon>Exophiala</taxon>
    </lineage>
</organism>
<gene>
    <name evidence="1" type="ORF">PV11_05469</name>
</gene>
<protein>
    <submittedName>
        <fullName evidence="1">Uncharacterized protein</fullName>
    </submittedName>
</protein>
<evidence type="ECO:0000313" key="2">
    <source>
        <dbReference type="Proteomes" id="UP000053599"/>
    </source>
</evidence>
<dbReference type="AlphaFoldDB" id="A0A0D1W3X1"/>
<dbReference type="HOGENOM" id="CLU_1023194_0_0_1"/>
<dbReference type="EMBL" id="KN846952">
    <property type="protein sequence ID" value="KIV83445.1"/>
    <property type="molecule type" value="Genomic_DNA"/>
</dbReference>
<proteinExistence type="predicted"/>
<reference evidence="1 2" key="1">
    <citation type="submission" date="2015-01" db="EMBL/GenBank/DDBJ databases">
        <title>The Genome Sequence of Exophiala sideris CBS121828.</title>
        <authorList>
            <consortium name="The Broad Institute Genomics Platform"/>
            <person name="Cuomo C."/>
            <person name="de Hoog S."/>
            <person name="Gorbushina A."/>
            <person name="Stielow B."/>
            <person name="Teixiera M."/>
            <person name="Abouelleil A."/>
            <person name="Chapman S.B."/>
            <person name="Priest M."/>
            <person name="Young S.K."/>
            <person name="Wortman J."/>
            <person name="Nusbaum C."/>
            <person name="Birren B."/>
        </authorList>
    </citation>
    <scope>NUCLEOTIDE SEQUENCE [LARGE SCALE GENOMIC DNA]</scope>
    <source>
        <strain evidence="1 2">CBS 121828</strain>
    </source>
</reference>
<evidence type="ECO:0000313" key="1">
    <source>
        <dbReference type="EMBL" id="KIV83445.1"/>
    </source>
</evidence>
<sequence length="272" mass="31637">MASGTARTSEVGTVELDQMFSTCTITEQISSSPVSSPTAMAVHAQQYDFIISFTEIRRFIEHDDPNSIEDDTWDRIHRFLRQFHPDITLEKLKEAKQIERTLGGCRASGWWLYQLCESPQLVDTQWLWNVANPAQPQDTHYQEFKAASFHMWAAVTLEILRYNDNARLREPEPLKLLIFDFLVDDDNRLPEGVGGFLSENPEFGREVEDILEAIEKFRSILRLIRCEEARFLEMWRAGPIDEKSIRLFEHFTEAIYQESIRGVLVRPLVPEE</sequence>
<name>A0A0D1W3X1_9EURO</name>
<dbReference type="Proteomes" id="UP000053599">
    <property type="component" value="Unassembled WGS sequence"/>
</dbReference>
<accession>A0A0D1W3X1</accession>